<reference evidence="2" key="1">
    <citation type="submission" date="2016-10" db="EMBL/GenBank/DDBJ databases">
        <authorList>
            <person name="Varghese N."/>
            <person name="Submissions S."/>
        </authorList>
    </citation>
    <scope>NUCLEOTIDE SEQUENCE [LARGE SCALE GENOMIC DNA]</scope>
    <source>
        <strain evidence="2">DSM 19110</strain>
    </source>
</reference>
<dbReference type="AlphaFoldDB" id="A0A1G9LGG6"/>
<organism evidence="1 2">
    <name type="scientific">Pedobacter steynii</name>
    <dbReference type="NCBI Taxonomy" id="430522"/>
    <lineage>
        <taxon>Bacteria</taxon>
        <taxon>Pseudomonadati</taxon>
        <taxon>Bacteroidota</taxon>
        <taxon>Sphingobacteriia</taxon>
        <taxon>Sphingobacteriales</taxon>
        <taxon>Sphingobacteriaceae</taxon>
        <taxon>Pedobacter</taxon>
    </lineage>
</organism>
<dbReference type="Proteomes" id="UP000183200">
    <property type="component" value="Unassembled WGS sequence"/>
</dbReference>
<evidence type="ECO:0000313" key="2">
    <source>
        <dbReference type="Proteomes" id="UP000183200"/>
    </source>
</evidence>
<gene>
    <name evidence="1" type="ORF">SAMN05421820_101882</name>
</gene>
<proteinExistence type="predicted"/>
<dbReference type="EMBL" id="FNGY01000001">
    <property type="protein sequence ID" value="SDL61089.1"/>
    <property type="molecule type" value="Genomic_DNA"/>
</dbReference>
<evidence type="ECO:0000313" key="1">
    <source>
        <dbReference type="EMBL" id="SDL61089.1"/>
    </source>
</evidence>
<protein>
    <submittedName>
        <fullName evidence="1">Uncharacterized protein</fullName>
    </submittedName>
</protein>
<name>A0A1G9LGG6_9SPHI</name>
<sequence>MGYYTNFNSLNSAYKSDKALNSLRLKRNIKLLDRGDFF</sequence>
<accession>A0A1G9LGG6</accession>
<keyword evidence="2" id="KW-1185">Reference proteome</keyword>